<accession>X1N202</accession>
<feature type="non-terminal residue" evidence="2">
    <location>
        <position position="1"/>
    </location>
</feature>
<evidence type="ECO:0000313" key="2">
    <source>
        <dbReference type="EMBL" id="GAI37598.1"/>
    </source>
</evidence>
<gene>
    <name evidence="2" type="ORF">S06H3_47875</name>
</gene>
<dbReference type="EMBL" id="BARV01030110">
    <property type="protein sequence ID" value="GAI37598.1"/>
    <property type="molecule type" value="Genomic_DNA"/>
</dbReference>
<dbReference type="Pfam" id="PF12728">
    <property type="entry name" value="HTH_17"/>
    <property type="match status" value="1"/>
</dbReference>
<dbReference type="NCBIfam" id="TIGR01764">
    <property type="entry name" value="excise"/>
    <property type="match status" value="1"/>
</dbReference>
<organism evidence="2">
    <name type="scientific">marine sediment metagenome</name>
    <dbReference type="NCBI Taxonomy" id="412755"/>
    <lineage>
        <taxon>unclassified sequences</taxon>
        <taxon>metagenomes</taxon>
        <taxon>ecological metagenomes</taxon>
    </lineage>
</organism>
<comment type="caution">
    <text evidence="2">The sequence shown here is derived from an EMBL/GenBank/DDBJ whole genome shotgun (WGS) entry which is preliminary data.</text>
</comment>
<dbReference type="InterPro" id="IPR009061">
    <property type="entry name" value="DNA-bd_dom_put_sf"/>
</dbReference>
<feature type="domain" description="Helix-turn-helix" evidence="1">
    <location>
        <begin position="2"/>
        <end position="47"/>
    </location>
</feature>
<name>X1N202_9ZZZZ</name>
<proteinExistence type="predicted"/>
<dbReference type="InterPro" id="IPR010093">
    <property type="entry name" value="SinI_DNA-bd"/>
</dbReference>
<dbReference type="SUPFAM" id="SSF46955">
    <property type="entry name" value="Putative DNA-binding domain"/>
    <property type="match status" value="1"/>
</dbReference>
<reference evidence="2" key="1">
    <citation type="journal article" date="2014" name="Front. Microbiol.">
        <title>High frequency of phylogenetically diverse reductive dehalogenase-homologous genes in deep subseafloor sedimentary metagenomes.</title>
        <authorList>
            <person name="Kawai M."/>
            <person name="Futagami T."/>
            <person name="Toyoda A."/>
            <person name="Takaki Y."/>
            <person name="Nishi S."/>
            <person name="Hori S."/>
            <person name="Arai W."/>
            <person name="Tsubouchi T."/>
            <person name="Morono Y."/>
            <person name="Uchiyama I."/>
            <person name="Ito T."/>
            <person name="Fujiyama A."/>
            <person name="Inagaki F."/>
            <person name="Takami H."/>
        </authorList>
    </citation>
    <scope>NUCLEOTIDE SEQUENCE</scope>
    <source>
        <strain evidence="2">Expedition CK06-06</strain>
    </source>
</reference>
<evidence type="ECO:0000259" key="1">
    <source>
        <dbReference type="Pfam" id="PF12728"/>
    </source>
</evidence>
<protein>
    <recommendedName>
        <fullName evidence="1">Helix-turn-helix domain-containing protein</fullName>
    </recommendedName>
</protein>
<sequence>ARQAAKQIGVHFTTIYRWVESNKIAWIRFGGILFIPRSEVRRLQKENHREEPSPVV</sequence>
<dbReference type="InterPro" id="IPR041657">
    <property type="entry name" value="HTH_17"/>
</dbReference>
<dbReference type="GO" id="GO:0003677">
    <property type="term" value="F:DNA binding"/>
    <property type="evidence" value="ECO:0007669"/>
    <property type="project" value="InterPro"/>
</dbReference>
<dbReference type="AlphaFoldDB" id="X1N202"/>